<evidence type="ECO:0000313" key="2">
    <source>
        <dbReference type="Proteomes" id="UP000011835"/>
    </source>
</evidence>
<proteinExistence type="predicted"/>
<dbReference type="EMBL" id="CP004346">
    <property type="protein sequence ID" value="AGH41443.1"/>
    <property type="molecule type" value="Genomic_DNA"/>
</dbReference>
<dbReference type="AlphaFoldDB" id="M4RFW2"/>
<accession>M4RFW2</accession>
<organism evidence="1 2">
    <name type="scientific">Bifidobacterium thermophilum RBL67</name>
    <dbReference type="NCBI Taxonomy" id="1254439"/>
    <lineage>
        <taxon>Bacteria</taxon>
        <taxon>Bacillati</taxon>
        <taxon>Actinomycetota</taxon>
        <taxon>Actinomycetes</taxon>
        <taxon>Bifidobacteriales</taxon>
        <taxon>Bifidobacteriaceae</taxon>
        <taxon>Bifidobacterium</taxon>
    </lineage>
</organism>
<sequence>MCLSVQKHLNISDFGGSGHREPTECLIFRRWQCCATLAL</sequence>
<dbReference type="Proteomes" id="UP000011835">
    <property type="component" value="Chromosome"/>
</dbReference>
<dbReference type="HOGENOM" id="CLU_3305537_0_0_11"/>
<dbReference type="KEGG" id="btp:D805_1176"/>
<protein>
    <submittedName>
        <fullName evidence="1">Uncharacterized protein</fullName>
    </submittedName>
</protein>
<keyword evidence="2" id="KW-1185">Reference proteome</keyword>
<name>M4RFW2_9BIFI</name>
<evidence type="ECO:0000313" key="1">
    <source>
        <dbReference type="EMBL" id="AGH41443.1"/>
    </source>
</evidence>
<dbReference type="PATRIC" id="fig|1254439.12.peg.1168"/>
<reference evidence="1 2" key="1">
    <citation type="journal article" date="2013" name="Genome Announc.">
        <title>Complete Genome Sequence of the Probiotic Bifidobacterium thermophilum Strain RBL67.</title>
        <authorList>
            <person name="Jans C."/>
            <person name="Lacroix C."/>
            <person name="Follador R."/>
            <person name="Stevens M.J."/>
        </authorList>
    </citation>
    <scope>NUCLEOTIDE SEQUENCE [LARGE SCALE GENOMIC DNA]</scope>
    <source>
        <strain evidence="1 2">RBL67</strain>
    </source>
</reference>
<gene>
    <name evidence="1" type="ORF">D805_1176</name>
</gene>